<dbReference type="Proteomes" id="UP001152888">
    <property type="component" value="Unassembled WGS sequence"/>
</dbReference>
<gene>
    <name evidence="2" type="ORF">ACAOBT_LOCUS7292</name>
</gene>
<reference evidence="2" key="1">
    <citation type="submission" date="2022-03" db="EMBL/GenBank/DDBJ databases">
        <authorList>
            <person name="Sayadi A."/>
        </authorList>
    </citation>
    <scope>NUCLEOTIDE SEQUENCE</scope>
</reference>
<evidence type="ECO:0000313" key="2">
    <source>
        <dbReference type="EMBL" id="CAH1967248.1"/>
    </source>
</evidence>
<dbReference type="InterPro" id="IPR004875">
    <property type="entry name" value="DDE_SF_endonuclease_dom"/>
</dbReference>
<sequence length="283" mass="31420">MDIIGHLPNKLYNCDETGLTIVQHKTSKVLALKGKRQVGALSSAERDSLVTVVTCMSAAEDYIPPLFVFPRVNMKAELLDGTPNGSIAIYHKSGWIQMDASCSSLENKFLPNVKPSKDDPVVLVLDGHYSHTRNLELLALVARENGVHIISFPPHCTHKMQPLDKAFMSPLKTYYAQAIENCLGQNSGRVVTHYQVGRLFGEAYNQAATVATATNGFRITGLFPCNCNVFQPHEFVSDANGSDFVQQDQNISITQIEDRESQPSCSVIQNNLEERPKNKWKRS</sequence>
<dbReference type="GO" id="GO:0005634">
    <property type="term" value="C:nucleus"/>
    <property type="evidence" value="ECO:0007669"/>
    <property type="project" value="TreeGrafter"/>
</dbReference>
<dbReference type="OrthoDB" id="6766063at2759"/>
<evidence type="ECO:0000313" key="3">
    <source>
        <dbReference type="Proteomes" id="UP001152888"/>
    </source>
</evidence>
<evidence type="ECO:0000259" key="1">
    <source>
        <dbReference type="Pfam" id="PF03184"/>
    </source>
</evidence>
<dbReference type="PANTHER" id="PTHR19303">
    <property type="entry name" value="TRANSPOSON"/>
    <property type="match status" value="1"/>
</dbReference>
<keyword evidence="3" id="KW-1185">Reference proteome</keyword>
<dbReference type="EMBL" id="CAKOFQ010006742">
    <property type="protein sequence ID" value="CAH1967248.1"/>
    <property type="molecule type" value="Genomic_DNA"/>
</dbReference>
<feature type="domain" description="DDE-1" evidence="1">
    <location>
        <begin position="49"/>
        <end position="181"/>
    </location>
</feature>
<accession>A0A9P0K802</accession>
<organism evidence="2 3">
    <name type="scientific">Acanthoscelides obtectus</name>
    <name type="common">Bean weevil</name>
    <name type="synonym">Bruchus obtectus</name>
    <dbReference type="NCBI Taxonomy" id="200917"/>
    <lineage>
        <taxon>Eukaryota</taxon>
        <taxon>Metazoa</taxon>
        <taxon>Ecdysozoa</taxon>
        <taxon>Arthropoda</taxon>
        <taxon>Hexapoda</taxon>
        <taxon>Insecta</taxon>
        <taxon>Pterygota</taxon>
        <taxon>Neoptera</taxon>
        <taxon>Endopterygota</taxon>
        <taxon>Coleoptera</taxon>
        <taxon>Polyphaga</taxon>
        <taxon>Cucujiformia</taxon>
        <taxon>Chrysomeloidea</taxon>
        <taxon>Chrysomelidae</taxon>
        <taxon>Bruchinae</taxon>
        <taxon>Bruchini</taxon>
        <taxon>Acanthoscelides</taxon>
    </lineage>
</organism>
<protein>
    <recommendedName>
        <fullName evidence="1">DDE-1 domain-containing protein</fullName>
    </recommendedName>
</protein>
<comment type="caution">
    <text evidence="2">The sequence shown here is derived from an EMBL/GenBank/DDBJ whole genome shotgun (WGS) entry which is preliminary data.</text>
</comment>
<name>A0A9P0K802_ACAOB</name>
<dbReference type="AlphaFoldDB" id="A0A9P0K802"/>
<dbReference type="PANTHER" id="PTHR19303:SF71">
    <property type="entry name" value="ZINC FINGER PHD-TYPE DOMAIN-CONTAINING PROTEIN"/>
    <property type="match status" value="1"/>
</dbReference>
<dbReference type="Pfam" id="PF03184">
    <property type="entry name" value="DDE_1"/>
    <property type="match status" value="1"/>
</dbReference>
<proteinExistence type="predicted"/>
<dbReference type="GO" id="GO:0003677">
    <property type="term" value="F:DNA binding"/>
    <property type="evidence" value="ECO:0007669"/>
    <property type="project" value="TreeGrafter"/>
</dbReference>
<dbReference type="InterPro" id="IPR050863">
    <property type="entry name" value="CenT-Element_Derived"/>
</dbReference>